<name>A0A0F9ZZY9_9BACT</name>
<protein>
    <submittedName>
        <fullName evidence="2">Uncharacterized protein</fullName>
    </submittedName>
</protein>
<keyword evidence="1" id="KW-1133">Transmembrane helix</keyword>
<dbReference type="Proteomes" id="UP000034302">
    <property type="component" value="Unassembled WGS sequence"/>
</dbReference>
<feature type="transmembrane region" description="Helical" evidence="1">
    <location>
        <begin position="308"/>
        <end position="325"/>
    </location>
</feature>
<feature type="transmembrane region" description="Helical" evidence="1">
    <location>
        <begin position="20"/>
        <end position="42"/>
    </location>
</feature>
<keyword evidence="1" id="KW-0812">Transmembrane</keyword>
<organism evidence="2 3">
    <name type="scientific">candidate division WS6 bacterium GW2011_GWC1_33_20</name>
    <dbReference type="NCBI Taxonomy" id="1619089"/>
    <lineage>
        <taxon>Bacteria</taxon>
        <taxon>Candidatus Dojkabacteria</taxon>
    </lineage>
</organism>
<sequence length="417" mass="46994">MKRFKLPKLSTKKFNLKGFLSYILLILLSSAILALILISLPLTERVSSSSTYDLVNKNSLYWAKEYVLELDTSKSIRKDDDIEGIKSIIYKRLSKYGVEKTSMYAYEEDSKDYLKVSVQTSKSRENIDYLVKSPFLVNIVTRKADVDYENADDPLAPYLDSNYDKTEFTRETFRNVYITQLKNSGNTYSYFALFKTWPWSGEWETFLKDNTGQTVGVSIDGFVTPVQIPADQSNLFPVPVSATEKDQAFIISLLYNSGVVPVNYSTNSETDIPIDMAEIDYIKLTEGILLAIVLIYAYLLIVDKTTKNILVISGLSTIITISAWISYLKITETPVDIFLLAVEVITMVAILRIIVENTESRIVVTTLIALIAAVSMILGTGYIKIFSSDLLLLIIVGNFALSLSKYYVAYVNKSLKI</sequence>
<feature type="transmembrane region" description="Helical" evidence="1">
    <location>
        <begin position="362"/>
        <end position="384"/>
    </location>
</feature>
<reference evidence="2 3" key="1">
    <citation type="journal article" date="2015" name="Nature">
        <title>rRNA introns, odd ribosomes, and small enigmatic genomes across a large radiation of phyla.</title>
        <authorList>
            <person name="Brown C.T."/>
            <person name="Hug L.A."/>
            <person name="Thomas B.C."/>
            <person name="Sharon I."/>
            <person name="Castelle C.J."/>
            <person name="Singh A."/>
            <person name="Wilkins M.J."/>
            <person name="Williams K.H."/>
            <person name="Banfield J.F."/>
        </authorList>
    </citation>
    <scope>NUCLEOTIDE SEQUENCE [LARGE SCALE GENOMIC DNA]</scope>
</reference>
<evidence type="ECO:0000256" key="1">
    <source>
        <dbReference type="SAM" id="Phobius"/>
    </source>
</evidence>
<dbReference type="EMBL" id="LBOV01000002">
    <property type="protein sequence ID" value="KKP44516.1"/>
    <property type="molecule type" value="Genomic_DNA"/>
</dbReference>
<accession>A0A0F9ZZY9</accession>
<dbReference type="AlphaFoldDB" id="A0A0F9ZZY9"/>
<comment type="caution">
    <text evidence="2">The sequence shown here is derived from an EMBL/GenBank/DDBJ whole genome shotgun (WGS) entry which is preliminary data.</text>
</comment>
<gene>
    <name evidence="2" type="ORF">UR34_C0002G0019</name>
</gene>
<proteinExistence type="predicted"/>
<evidence type="ECO:0000313" key="2">
    <source>
        <dbReference type="EMBL" id="KKP44516.1"/>
    </source>
</evidence>
<keyword evidence="1" id="KW-0472">Membrane</keyword>
<feature type="transmembrane region" description="Helical" evidence="1">
    <location>
        <begin position="281"/>
        <end position="301"/>
    </location>
</feature>
<evidence type="ECO:0000313" key="3">
    <source>
        <dbReference type="Proteomes" id="UP000034302"/>
    </source>
</evidence>
<feature type="transmembrane region" description="Helical" evidence="1">
    <location>
        <begin position="390"/>
        <end position="408"/>
    </location>
</feature>
<feature type="transmembrane region" description="Helical" evidence="1">
    <location>
        <begin position="337"/>
        <end position="355"/>
    </location>
</feature>